<dbReference type="RefSeq" id="WP_379719181.1">
    <property type="nucleotide sequence ID" value="NZ_JBHSMS010000026.1"/>
</dbReference>
<name>A0ABW0PF37_9BURK</name>
<protein>
    <submittedName>
        <fullName evidence="2">Uncharacterized protein</fullName>
    </submittedName>
</protein>
<comment type="caution">
    <text evidence="2">The sequence shown here is derived from an EMBL/GenBank/DDBJ whole genome shotgun (WGS) entry which is preliminary data.</text>
</comment>
<keyword evidence="1" id="KW-0812">Transmembrane</keyword>
<sequence>MQRDAIHDTIRSLNGMTDAQIAALTFPKEGLRIQTPMVITERYAGATKLPPGPPNGIEQRLDGSYSMTRVAIVRVQPDEYRFMAAAMLKKANLQSMAIGLVCGLVVAAASFAGMLWWQKNINSQGRTAPAPCLVSGIKATAVSCRVGERSIQVELGKYFPDGRYILDAVDPVHRGFTATRITDRQTVVFQADPKLTTPTSGVASK</sequence>
<keyword evidence="3" id="KW-1185">Reference proteome</keyword>
<gene>
    <name evidence="2" type="ORF">ACFPOU_07840</name>
</gene>
<feature type="transmembrane region" description="Helical" evidence="1">
    <location>
        <begin position="97"/>
        <end position="117"/>
    </location>
</feature>
<dbReference type="Proteomes" id="UP001596031">
    <property type="component" value="Unassembled WGS sequence"/>
</dbReference>
<evidence type="ECO:0000256" key="1">
    <source>
        <dbReference type="SAM" id="Phobius"/>
    </source>
</evidence>
<keyword evidence="1" id="KW-1133">Transmembrane helix</keyword>
<reference evidence="3" key="1">
    <citation type="journal article" date="2019" name="Int. J. Syst. Evol. Microbiol.">
        <title>The Global Catalogue of Microorganisms (GCM) 10K type strain sequencing project: providing services to taxonomists for standard genome sequencing and annotation.</title>
        <authorList>
            <consortium name="The Broad Institute Genomics Platform"/>
            <consortium name="The Broad Institute Genome Sequencing Center for Infectious Disease"/>
            <person name="Wu L."/>
            <person name="Ma J."/>
        </authorList>
    </citation>
    <scope>NUCLEOTIDE SEQUENCE [LARGE SCALE GENOMIC DNA]</scope>
    <source>
        <strain evidence="3">CCUG 38813</strain>
    </source>
</reference>
<dbReference type="EMBL" id="JBHSMS010000026">
    <property type="protein sequence ID" value="MFC5511035.1"/>
    <property type="molecule type" value="Genomic_DNA"/>
</dbReference>
<evidence type="ECO:0000313" key="2">
    <source>
        <dbReference type="EMBL" id="MFC5511035.1"/>
    </source>
</evidence>
<evidence type="ECO:0000313" key="3">
    <source>
        <dbReference type="Proteomes" id="UP001596031"/>
    </source>
</evidence>
<organism evidence="2 3">
    <name type="scientific">Massilia jejuensis</name>
    <dbReference type="NCBI Taxonomy" id="648894"/>
    <lineage>
        <taxon>Bacteria</taxon>
        <taxon>Pseudomonadati</taxon>
        <taxon>Pseudomonadota</taxon>
        <taxon>Betaproteobacteria</taxon>
        <taxon>Burkholderiales</taxon>
        <taxon>Oxalobacteraceae</taxon>
        <taxon>Telluria group</taxon>
        <taxon>Massilia</taxon>
    </lineage>
</organism>
<keyword evidence="1" id="KW-0472">Membrane</keyword>
<accession>A0ABW0PF37</accession>
<proteinExistence type="predicted"/>